<evidence type="ECO:0000313" key="2">
    <source>
        <dbReference type="Proteomes" id="UP001433508"/>
    </source>
</evidence>
<comment type="caution">
    <text evidence="1">The sequence shown here is derived from an EMBL/GenBank/DDBJ whole genome shotgun (WGS) entry which is preliminary data.</text>
</comment>
<gene>
    <name evidence="1" type="ORF">V1525DRAFT_395159</name>
</gene>
<sequence length="92" mass="10395">MLPFILNFSRVVLASVRHNAAAASKLSWSLEMQNRHAANRLLENADKSVPLCRGIKVRSSVKKLCPDCYVVIRKGRVLVRCKSNPKHKQRQG</sequence>
<evidence type="ECO:0000313" key="1">
    <source>
        <dbReference type="EMBL" id="KAK9240498.1"/>
    </source>
</evidence>
<proteinExistence type="predicted"/>
<accession>A0ACC3T986</accession>
<dbReference type="Proteomes" id="UP001433508">
    <property type="component" value="Unassembled WGS sequence"/>
</dbReference>
<reference evidence="2" key="1">
    <citation type="journal article" date="2024" name="Front. Bioeng. Biotechnol.">
        <title>Genome-scale model development and genomic sequencing of the oleaginous clade Lipomyces.</title>
        <authorList>
            <person name="Czajka J.J."/>
            <person name="Han Y."/>
            <person name="Kim J."/>
            <person name="Mondo S.J."/>
            <person name="Hofstad B.A."/>
            <person name="Robles A."/>
            <person name="Haridas S."/>
            <person name="Riley R."/>
            <person name="LaButti K."/>
            <person name="Pangilinan J."/>
            <person name="Andreopoulos W."/>
            <person name="Lipzen A."/>
            <person name="Yan J."/>
            <person name="Wang M."/>
            <person name="Ng V."/>
            <person name="Grigoriev I.V."/>
            <person name="Spatafora J.W."/>
            <person name="Magnuson J.K."/>
            <person name="Baker S.E."/>
            <person name="Pomraning K.R."/>
        </authorList>
    </citation>
    <scope>NUCLEOTIDE SEQUENCE [LARGE SCALE GENOMIC DNA]</scope>
    <source>
        <strain evidence="2">CBS 7786</strain>
    </source>
</reference>
<keyword evidence="1" id="KW-0689">Ribosomal protein</keyword>
<protein>
    <submittedName>
        <fullName evidence="1">Ribosomal protein L36-domain-containing protein</fullName>
    </submittedName>
</protein>
<organism evidence="1 2">
    <name type="scientific">Lipomyces kononenkoae</name>
    <name type="common">Yeast</name>
    <dbReference type="NCBI Taxonomy" id="34357"/>
    <lineage>
        <taxon>Eukaryota</taxon>
        <taxon>Fungi</taxon>
        <taxon>Dikarya</taxon>
        <taxon>Ascomycota</taxon>
        <taxon>Saccharomycotina</taxon>
        <taxon>Lipomycetes</taxon>
        <taxon>Lipomycetales</taxon>
        <taxon>Lipomycetaceae</taxon>
        <taxon>Lipomyces</taxon>
    </lineage>
</organism>
<keyword evidence="1" id="KW-0687">Ribonucleoprotein</keyword>
<name>A0ACC3T986_LIPKO</name>
<keyword evidence="2" id="KW-1185">Reference proteome</keyword>
<dbReference type="EMBL" id="MU971339">
    <property type="protein sequence ID" value="KAK9240498.1"/>
    <property type="molecule type" value="Genomic_DNA"/>
</dbReference>